<proteinExistence type="predicted"/>
<feature type="transmembrane region" description="Helical" evidence="1">
    <location>
        <begin position="203"/>
        <end position="223"/>
    </location>
</feature>
<keyword evidence="1" id="KW-0812">Transmembrane</keyword>
<dbReference type="InterPro" id="IPR021315">
    <property type="entry name" value="Gap/Sap"/>
</dbReference>
<organism evidence="2 3">
    <name type="scientific">Paeniglutamicibacter kerguelensis</name>
    <dbReference type="NCBI Taxonomy" id="254788"/>
    <lineage>
        <taxon>Bacteria</taxon>
        <taxon>Bacillati</taxon>
        <taxon>Actinomycetota</taxon>
        <taxon>Actinomycetes</taxon>
        <taxon>Micrococcales</taxon>
        <taxon>Micrococcaceae</taxon>
        <taxon>Paeniglutamicibacter</taxon>
    </lineage>
</organism>
<feature type="transmembrane region" description="Helical" evidence="1">
    <location>
        <begin position="79"/>
        <end position="101"/>
    </location>
</feature>
<keyword evidence="1" id="KW-0472">Membrane</keyword>
<evidence type="ECO:0000256" key="1">
    <source>
        <dbReference type="SAM" id="Phobius"/>
    </source>
</evidence>
<feature type="transmembrane region" description="Helical" evidence="1">
    <location>
        <begin position="113"/>
        <end position="132"/>
    </location>
</feature>
<feature type="transmembrane region" description="Helical" evidence="1">
    <location>
        <begin position="6"/>
        <end position="35"/>
    </location>
</feature>
<keyword evidence="3" id="KW-1185">Reference proteome</keyword>
<gene>
    <name evidence="2" type="ORF">JOF47_000698</name>
</gene>
<evidence type="ECO:0000313" key="3">
    <source>
        <dbReference type="Proteomes" id="UP001296993"/>
    </source>
</evidence>
<reference evidence="2 3" key="1">
    <citation type="submission" date="2021-03" db="EMBL/GenBank/DDBJ databases">
        <title>Sequencing the genomes of 1000 actinobacteria strains.</title>
        <authorList>
            <person name="Klenk H.-P."/>
        </authorList>
    </citation>
    <scope>NUCLEOTIDE SEQUENCE [LARGE SCALE GENOMIC DNA]</scope>
    <source>
        <strain evidence="2 3">DSM 15797</strain>
    </source>
</reference>
<comment type="caution">
    <text evidence="2">The sequence shown here is derived from an EMBL/GenBank/DDBJ whole genome shotgun (WGS) entry which is preliminary data.</text>
</comment>
<dbReference type="Proteomes" id="UP001296993">
    <property type="component" value="Unassembled WGS sequence"/>
</dbReference>
<accession>A0ABS4X9P5</accession>
<feature type="transmembrane region" description="Helical" evidence="1">
    <location>
        <begin position="163"/>
        <end position="183"/>
    </location>
</feature>
<keyword evidence="1" id="KW-1133">Transmembrane helix</keyword>
<sequence>MSPWTAAMLSAIGAVVPLAVAAALSSVPILAMIALLLSEKGRSSAPFYLVGWIVGLFGVAGLFALGLSTVSRPSSPTDFPVFGALEIIIGIALLVFGVVLIVRQADTRSGSSWAARLAGISPVSAAGLGVALNLRPKAVLLAAAAGLAIGTKSLSVSEGMMALAVYTAIGGSSVAIPVLASLVRPDAMEPRLRQVLGWLERNQHIVAGVVVLLVGALITGNGFTHLAG</sequence>
<feature type="transmembrane region" description="Helical" evidence="1">
    <location>
        <begin position="47"/>
        <end position="67"/>
    </location>
</feature>
<protein>
    <submittedName>
        <fullName evidence="2">Uncharacterized membrane protein YhaH (DUF805 family)</fullName>
    </submittedName>
</protein>
<dbReference type="Pfam" id="PF11139">
    <property type="entry name" value="SfLAP"/>
    <property type="match status" value="1"/>
</dbReference>
<dbReference type="EMBL" id="JAGIOF010000001">
    <property type="protein sequence ID" value="MBP2385187.1"/>
    <property type="molecule type" value="Genomic_DNA"/>
</dbReference>
<dbReference type="RefSeq" id="WP_343914985.1">
    <property type="nucleotide sequence ID" value="NZ_BAAAJY010000012.1"/>
</dbReference>
<evidence type="ECO:0000313" key="2">
    <source>
        <dbReference type="EMBL" id="MBP2385187.1"/>
    </source>
</evidence>
<name>A0ABS4X9P5_9MICC</name>